<gene>
    <name evidence="2" type="ORF">GGE06_003104</name>
</gene>
<dbReference type="Pfam" id="PF13466">
    <property type="entry name" value="STAS_2"/>
    <property type="match status" value="1"/>
</dbReference>
<dbReference type="SUPFAM" id="SSF52091">
    <property type="entry name" value="SpoIIaa-like"/>
    <property type="match status" value="1"/>
</dbReference>
<comment type="caution">
    <text evidence="2">The sequence shown here is derived from an EMBL/GenBank/DDBJ whole genome shotgun (WGS) entry which is preliminary data.</text>
</comment>
<dbReference type="PROSITE" id="PS50801">
    <property type="entry name" value="STAS"/>
    <property type="match status" value="1"/>
</dbReference>
<evidence type="ECO:0000313" key="3">
    <source>
        <dbReference type="Proteomes" id="UP000582643"/>
    </source>
</evidence>
<sequence length="140" mass="14451">MSTSSAAPILSAALATPAPPVVHDSGADTAPGVIVVDSCTTLGTTLVVRLAGEIDHFSVVPLRALLASAADDGCTGLVLDTSRVTFCDSGFLAVLDWWPQQGRRLRLANRSRAVQHLLDAAAPARRQRAHAGSLTAAGRS</sequence>
<dbReference type="InterPro" id="IPR002645">
    <property type="entry name" value="STAS_dom"/>
</dbReference>
<dbReference type="EMBL" id="JACHJY010000004">
    <property type="protein sequence ID" value="MBB4982194.1"/>
    <property type="molecule type" value="Genomic_DNA"/>
</dbReference>
<dbReference type="InterPro" id="IPR036513">
    <property type="entry name" value="STAS_dom_sf"/>
</dbReference>
<name>A0A7W7TZD6_9ACTN</name>
<dbReference type="Proteomes" id="UP000582643">
    <property type="component" value="Unassembled WGS sequence"/>
</dbReference>
<reference evidence="2 3" key="1">
    <citation type="submission" date="2020-08" db="EMBL/GenBank/DDBJ databases">
        <title>Genomic Encyclopedia of Type Strains, Phase III (KMG-III): the genomes of soil and plant-associated and newly described type strains.</title>
        <authorList>
            <person name="Whitman W."/>
        </authorList>
    </citation>
    <scope>NUCLEOTIDE SEQUENCE [LARGE SCALE GENOMIC DNA]</scope>
    <source>
        <strain evidence="2 3">SFB5A</strain>
    </source>
</reference>
<evidence type="ECO:0000313" key="2">
    <source>
        <dbReference type="EMBL" id="MBB4982194.1"/>
    </source>
</evidence>
<keyword evidence="3" id="KW-1185">Reference proteome</keyword>
<protein>
    <submittedName>
        <fullName evidence="2">Anti-anti-sigma factor</fullName>
    </submittedName>
</protein>
<dbReference type="AlphaFoldDB" id="A0A7W7TZD6"/>
<accession>A0A7W7TZD6</accession>
<dbReference type="RefSeq" id="WP_181924582.1">
    <property type="nucleotide sequence ID" value="NZ_JACHJY010000004.1"/>
</dbReference>
<organism evidence="2 3">
    <name type="scientific">Streptomyces nymphaeiformis</name>
    <dbReference type="NCBI Taxonomy" id="2663842"/>
    <lineage>
        <taxon>Bacteria</taxon>
        <taxon>Bacillati</taxon>
        <taxon>Actinomycetota</taxon>
        <taxon>Actinomycetes</taxon>
        <taxon>Kitasatosporales</taxon>
        <taxon>Streptomycetaceae</taxon>
        <taxon>Streptomyces</taxon>
    </lineage>
</organism>
<dbReference type="Gene3D" id="3.30.750.24">
    <property type="entry name" value="STAS domain"/>
    <property type="match status" value="1"/>
</dbReference>
<feature type="domain" description="STAS" evidence="1">
    <location>
        <begin position="46"/>
        <end position="95"/>
    </location>
</feature>
<proteinExistence type="predicted"/>
<evidence type="ECO:0000259" key="1">
    <source>
        <dbReference type="PROSITE" id="PS50801"/>
    </source>
</evidence>
<dbReference type="CDD" id="cd07043">
    <property type="entry name" value="STAS_anti-anti-sigma_factors"/>
    <property type="match status" value="1"/>
</dbReference>
<dbReference type="InterPro" id="IPR058548">
    <property type="entry name" value="MlaB-like_STAS"/>
</dbReference>